<dbReference type="Pfam" id="PF04954">
    <property type="entry name" value="SIP"/>
    <property type="match status" value="1"/>
</dbReference>
<proteinExistence type="inferred from homology"/>
<dbReference type="Proteomes" id="UP000635983">
    <property type="component" value="Unassembled WGS sequence"/>
</dbReference>
<evidence type="ECO:0000259" key="2">
    <source>
        <dbReference type="PROSITE" id="PS51384"/>
    </source>
</evidence>
<dbReference type="GO" id="GO:0016491">
    <property type="term" value="F:oxidoreductase activity"/>
    <property type="evidence" value="ECO:0007669"/>
    <property type="project" value="InterPro"/>
</dbReference>
<comment type="similarity">
    <text evidence="1">Belongs to the SIP oxidoreductase family.</text>
</comment>
<dbReference type="InterPro" id="IPR039261">
    <property type="entry name" value="FNR_nucleotide-bd"/>
</dbReference>
<evidence type="ECO:0000313" key="3">
    <source>
        <dbReference type="EMBL" id="GGK04416.1"/>
    </source>
</evidence>
<dbReference type="SUPFAM" id="SSF63380">
    <property type="entry name" value="Riboflavin synthase domain-like"/>
    <property type="match status" value="1"/>
</dbReference>
<dbReference type="AlphaFoldDB" id="A0A917Q023"/>
<dbReference type="RefSeq" id="WP_188984623.1">
    <property type="nucleotide sequence ID" value="NZ_BMPO01000008.1"/>
</dbReference>
<organism evidence="3 4">
    <name type="scientific">Pseudomonas matsuisoli</name>
    <dbReference type="NCBI Taxonomy" id="1515666"/>
    <lineage>
        <taxon>Bacteria</taxon>
        <taxon>Pseudomonadati</taxon>
        <taxon>Pseudomonadota</taxon>
        <taxon>Gammaproteobacteria</taxon>
        <taxon>Pseudomonadales</taxon>
        <taxon>Pseudomonadaceae</taxon>
        <taxon>Pseudomonas</taxon>
    </lineage>
</organism>
<name>A0A917Q023_9PSED</name>
<protein>
    <submittedName>
        <fullName evidence="3">Siderophore-interacting protein</fullName>
    </submittedName>
</protein>
<dbReference type="PANTHER" id="PTHR30157">
    <property type="entry name" value="FERRIC REDUCTASE, NADPH-DEPENDENT"/>
    <property type="match status" value="1"/>
</dbReference>
<feature type="domain" description="FAD-binding FR-type" evidence="2">
    <location>
        <begin position="15"/>
        <end position="139"/>
    </location>
</feature>
<accession>A0A917Q023</accession>
<gene>
    <name evidence="3" type="ORF">GCM10009304_33070</name>
</gene>
<sequence>MTTESQEIHRVSHPIVRRKLEVARVLDITPRMRRITLVGEQLEGFISAAPDDHVKLVFATNETEQTALESFMSATGVPAGDAPKPVMRDYTPRYYDAEKGELEIDFVLHGDGPAATWANQAEPGQHLHLAGPRGSLIVPDIFENYLLIGDETALPAMARRLEELPASRNVQALIEIENDQEKQPLATATTLACRWIKRGQGERLLEAARQVELPQGSLYVWIACEAKLSRQIRAMLINERGIDESQVKAAGYWRLDPNEE</sequence>
<dbReference type="PANTHER" id="PTHR30157:SF0">
    <property type="entry name" value="NADPH-DEPENDENT FERRIC-CHELATE REDUCTASE"/>
    <property type="match status" value="1"/>
</dbReference>
<reference evidence="3" key="2">
    <citation type="submission" date="2020-09" db="EMBL/GenBank/DDBJ databases">
        <authorList>
            <person name="Sun Q."/>
            <person name="Ohkuma M."/>
        </authorList>
    </citation>
    <scope>NUCLEOTIDE SEQUENCE</scope>
    <source>
        <strain evidence="3">JCM 30078</strain>
    </source>
</reference>
<keyword evidence="4" id="KW-1185">Reference proteome</keyword>
<dbReference type="Pfam" id="PF08021">
    <property type="entry name" value="FAD_binding_9"/>
    <property type="match status" value="1"/>
</dbReference>
<dbReference type="PROSITE" id="PS51384">
    <property type="entry name" value="FAD_FR"/>
    <property type="match status" value="1"/>
</dbReference>
<dbReference type="Gene3D" id="3.40.50.80">
    <property type="entry name" value="Nucleotide-binding domain of ferredoxin-NADP reductase (FNR) module"/>
    <property type="match status" value="1"/>
</dbReference>
<evidence type="ECO:0000313" key="4">
    <source>
        <dbReference type="Proteomes" id="UP000635983"/>
    </source>
</evidence>
<dbReference type="InterPro" id="IPR013113">
    <property type="entry name" value="SIP_FAD-bd"/>
</dbReference>
<dbReference type="InterPro" id="IPR039374">
    <property type="entry name" value="SIP_fam"/>
</dbReference>
<dbReference type="EMBL" id="BMPO01000008">
    <property type="protein sequence ID" value="GGK04416.1"/>
    <property type="molecule type" value="Genomic_DNA"/>
</dbReference>
<dbReference type="Gene3D" id="2.40.30.10">
    <property type="entry name" value="Translation factors"/>
    <property type="match status" value="1"/>
</dbReference>
<evidence type="ECO:0000256" key="1">
    <source>
        <dbReference type="ARBA" id="ARBA00035644"/>
    </source>
</evidence>
<comment type="caution">
    <text evidence="3">The sequence shown here is derived from an EMBL/GenBank/DDBJ whole genome shotgun (WGS) entry which is preliminary data.</text>
</comment>
<dbReference type="CDD" id="cd06193">
    <property type="entry name" value="siderophore_interacting"/>
    <property type="match status" value="1"/>
</dbReference>
<reference evidence="3" key="1">
    <citation type="journal article" date="2014" name="Int. J. Syst. Evol. Microbiol.">
        <title>Complete genome sequence of Corynebacterium casei LMG S-19264T (=DSM 44701T), isolated from a smear-ripened cheese.</title>
        <authorList>
            <consortium name="US DOE Joint Genome Institute (JGI-PGF)"/>
            <person name="Walter F."/>
            <person name="Albersmeier A."/>
            <person name="Kalinowski J."/>
            <person name="Ruckert C."/>
        </authorList>
    </citation>
    <scope>NUCLEOTIDE SEQUENCE</scope>
    <source>
        <strain evidence="3">JCM 30078</strain>
    </source>
</reference>
<dbReference type="InterPro" id="IPR007037">
    <property type="entry name" value="SIP_rossman_dom"/>
</dbReference>
<dbReference type="InterPro" id="IPR017927">
    <property type="entry name" value="FAD-bd_FR_type"/>
</dbReference>
<dbReference type="InterPro" id="IPR017938">
    <property type="entry name" value="Riboflavin_synthase-like_b-brl"/>
</dbReference>